<dbReference type="AlphaFoldDB" id="A0A9N8ES18"/>
<comment type="caution">
    <text evidence="3">The sequence shown here is derived from an EMBL/GenBank/DDBJ whole genome shotgun (WGS) entry which is preliminary data.</text>
</comment>
<reference evidence="3" key="1">
    <citation type="submission" date="2020-06" db="EMBL/GenBank/DDBJ databases">
        <authorList>
            <consortium name="Plant Systems Biology data submission"/>
        </authorList>
    </citation>
    <scope>NUCLEOTIDE SEQUENCE</scope>
    <source>
        <strain evidence="3">D6</strain>
    </source>
</reference>
<evidence type="ECO:0000256" key="2">
    <source>
        <dbReference type="SAM" id="Phobius"/>
    </source>
</evidence>
<feature type="region of interest" description="Disordered" evidence="1">
    <location>
        <begin position="501"/>
        <end position="529"/>
    </location>
</feature>
<keyword evidence="2" id="KW-0812">Transmembrane</keyword>
<evidence type="ECO:0000313" key="3">
    <source>
        <dbReference type="EMBL" id="CAB9527077.1"/>
    </source>
</evidence>
<keyword evidence="2" id="KW-1133">Transmembrane helix</keyword>
<accession>A0A9N8ES18</accession>
<dbReference type="EMBL" id="CAICTM010001936">
    <property type="protein sequence ID" value="CAB9527077.1"/>
    <property type="molecule type" value="Genomic_DNA"/>
</dbReference>
<evidence type="ECO:0000313" key="4">
    <source>
        <dbReference type="Proteomes" id="UP001153069"/>
    </source>
</evidence>
<organism evidence="3 4">
    <name type="scientific">Seminavis robusta</name>
    <dbReference type="NCBI Taxonomy" id="568900"/>
    <lineage>
        <taxon>Eukaryota</taxon>
        <taxon>Sar</taxon>
        <taxon>Stramenopiles</taxon>
        <taxon>Ochrophyta</taxon>
        <taxon>Bacillariophyta</taxon>
        <taxon>Bacillariophyceae</taxon>
        <taxon>Bacillariophycidae</taxon>
        <taxon>Naviculales</taxon>
        <taxon>Naviculaceae</taxon>
        <taxon>Seminavis</taxon>
    </lineage>
</organism>
<sequence>MDSDDSKPLLPRTPGTPRTRERNYMIIVLLFTLLTVLFPSDFVKYSDVNVIFGVTSSISLTMEETGSRNLSTSTSTTRSLSAAARSNDTLLVGNSTNSTSKTVSLVTSFWAQAPEEPISLHRREIEASILNNLHNPHFDQVVIILDGSTSDANCRHFKQRMTQVEAEFNEYAEYIGNNATDTEDYTNRKRPVLDCRNRKGGQPSYYEMLMYATNPDLVTSDIVVMSNADQAFDRSVQWAKEIKDNTVLAIPTWGFRPDRVPFPTREYFSFVHGEDSKEYQTEVYSRCNLYESSWDAYVFHRHLVAGTLKVGNFQRPTSKGMTNTSNEVKEVAFFKMNEVGAENAALWALMEQLPDAVDVNGCTVIQSWHFHGAPKMHAHEEEDDYWYWLGKNFSSGRVPRPHRGPNQDNVTDSFWVEPPQLEKDQIPIITTHAQLRNFLWKNNAETLTELKRWMQQPKERMDKLGGKKKRHIESLKREAQQLVEEAVQLHGLSDFNVTILLGPRREKKKATEPSQTEPPEDERLTEAGLKNLKSLYRAYDRTETK</sequence>
<protein>
    <submittedName>
        <fullName evidence="3">Uncharacterized protein</fullName>
    </submittedName>
</protein>
<keyword evidence="4" id="KW-1185">Reference proteome</keyword>
<evidence type="ECO:0000256" key="1">
    <source>
        <dbReference type="SAM" id="MobiDB-lite"/>
    </source>
</evidence>
<proteinExistence type="predicted"/>
<gene>
    <name evidence="3" type="ORF">SEMRO_1938_G306500.1</name>
</gene>
<name>A0A9N8ES18_9STRA</name>
<dbReference type="Proteomes" id="UP001153069">
    <property type="component" value="Unassembled WGS sequence"/>
</dbReference>
<feature type="transmembrane region" description="Helical" evidence="2">
    <location>
        <begin position="21"/>
        <end position="39"/>
    </location>
</feature>
<keyword evidence="2" id="KW-0472">Membrane</keyword>